<comment type="subcellular location">
    <subcellularLocation>
        <location evidence="1">Mitochondrion</location>
    </subcellularLocation>
</comment>
<organism evidence="5 6">
    <name type="scientific">Paralvinella palmiformis</name>
    <dbReference type="NCBI Taxonomy" id="53620"/>
    <lineage>
        <taxon>Eukaryota</taxon>
        <taxon>Metazoa</taxon>
        <taxon>Spiralia</taxon>
        <taxon>Lophotrochozoa</taxon>
        <taxon>Annelida</taxon>
        <taxon>Polychaeta</taxon>
        <taxon>Sedentaria</taxon>
        <taxon>Canalipalpata</taxon>
        <taxon>Terebellida</taxon>
        <taxon>Terebelliformia</taxon>
        <taxon>Alvinellidae</taxon>
        <taxon>Paralvinella</taxon>
    </lineage>
</organism>
<evidence type="ECO:0000256" key="3">
    <source>
        <dbReference type="ARBA" id="ARBA00023128"/>
    </source>
</evidence>
<accession>A0AAD9MW14</accession>
<dbReference type="PANTHER" id="PTHR13014:SF3">
    <property type="entry name" value="LARGE RIBOSOMAL SUBUNIT PROTEIN ML65"/>
    <property type="match status" value="1"/>
</dbReference>
<sequence>MGAPPYNCIARPLQTYNYKILNDIDRVERKIFFELRYPTGLVEFQLVINIDTEVLFYFSGLRLNISHLIDTTSVIPPVMEDLELVGIELQCHFLDHSTSHWRSSCSSMQLFSEEDLLDMFEFSLALANMAASMKNVAGRLSRKLLTVRPPVFRYVCPYSIETSLQEVEDVSYPPVKPKYPPGNWSEDIPRYKIWRHYEVGQNLLEKGDVRERLEFIAGTKSKILTVVKSWDRYPNTLDYKRFITRTNVIEDLPDIYNKVNVETEFKVLKPLITDAILQEHEYVYQYMIEKKKLAPHQIPEYESNKFFLNILDTIFRVFTHKYKHLQRAQYDRNVRLETCWKLTDFQNVGVPNQEGRIWMQYKGARAQQIRTELPLPEFVSRDSEICTGGDFPTVDFPPKSLGQSKLRDKPITVAGHWIGDPCEFIHLSVEVLNLVYHWFMRKHGNNTKLVDDAWTQCGLTSGFTTCMAEAHNLGFNVYHDVTYPITTQTVITDGQTLQLFAYQLNTMHLWQTREANPRNNLVWVGKRHRMYEGIEDGKILGFNDEAFLDLLKFVVTETVDRGYDLRPYVSDEHSPAKKRLFINHMGEEPLPYTKIGRFQYPRKAVYF</sequence>
<evidence type="ECO:0000256" key="4">
    <source>
        <dbReference type="ARBA" id="ARBA00023274"/>
    </source>
</evidence>
<dbReference type="AlphaFoldDB" id="A0AAD9MW14"/>
<gene>
    <name evidence="5" type="ORF">LSH36_645g01047</name>
</gene>
<dbReference type="GO" id="GO:0005762">
    <property type="term" value="C:mitochondrial large ribosomal subunit"/>
    <property type="evidence" value="ECO:0007669"/>
    <property type="project" value="TreeGrafter"/>
</dbReference>
<dbReference type="EMBL" id="JAODUP010000645">
    <property type="protein sequence ID" value="KAK2145946.1"/>
    <property type="molecule type" value="Genomic_DNA"/>
</dbReference>
<dbReference type="Proteomes" id="UP001208570">
    <property type="component" value="Unassembled WGS sequence"/>
</dbReference>
<evidence type="ECO:0000256" key="1">
    <source>
        <dbReference type="ARBA" id="ARBA00004173"/>
    </source>
</evidence>
<protein>
    <submittedName>
        <fullName evidence="5">Uncharacterized protein</fullName>
    </submittedName>
</protein>
<evidence type="ECO:0000313" key="5">
    <source>
        <dbReference type="EMBL" id="KAK2145946.1"/>
    </source>
</evidence>
<keyword evidence="4" id="KW-0687">Ribonucleoprotein</keyword>
<reference evidence="5" key="1">
    <citation type="journal article" date="2023" name="Mol. Biol. Evol.">
        <title>Third-Generation Sequencing Reveals the Adaptive Role of the Epigenome in Three Deep-Sea Polychaetes.</title>
        <authorList>
            <person name="Perez M."/>
            <person name="Aroh O."/>
            <person name="Sun Y."/>
            <person name="Lan Y."/>
            <person name="Juniper S.K."/>
            <person name="Young C.R."/>
            <person name="Angers B."/>
            <person name="Qian P.Y."/>
        </authorList>
    </citation>
    <scope>NUCLEOTIDE SEQUENCE</scope>
    <source>
        <strain evidence="5">P08H-3</strain>
    </source>
</reference>
<proteinExistence type="predicted"/>
<dbReference type="InterPro" id="IPR010793">
    <property type="entry name" value="Ribosomal_mL37/mL65"/>
</dbReference>
<evidence type="ECO:0000313" key="6">
    <source>
        <dbReference type="Proteomes" id="UP001208570"/>
    </source>
</evidence>
<dbReference type="GO" id="GO:0006412">
    <property type="term" value="P:translation"/>
    <property type="evidence" value="ECO:0007669"/>
    <property type="project" value="InterPro"/>
</dbReference>
<name>A0AAD9MW14_9ANNE</name>
<comment type="caution">
    <text evidence="5">The sequence shown here is derived from an EMBL/GenBank/DDBJ whole genome shotgun (WGS) entry which is preliminary data.</text>
</comment>
<keyword evidence="3" id="KW-0496">Mitochondrion</keyword>
<dbReference type="GO" id="GO:0003735">
    <property type="term" value="F:structural constituent of ribosome"/>
    <property type="evidence" value="ECO:0007669"/>
    <property type="project" value="InterPro"/>
</dbReference>
<evidence type="ECO:0000256" key="2">
    <source>
        <dbReference type="ARBA" id="ARBA00022980"/>
    </source>
</evidence>
<dbReference type="Pfam" id="PF07147">
    <property type="entry name" value="PDCD9"/>
    <property type="match status" value="1"/>
</dbReference>
<keyword evidence="6" id="KW-1185">Reference proteome</keyword>
<keyword evidence="2" id="KW-0689">Ribosomal protein</keyword>
<dbReference type="PANTHER" id="PTHR13014">
    <property type="entry name" value="MITOCHONDRIAL 28S RIBOSOMAL PROTEIN S30/P52 PRO-APOTOTIC PROTEIN"/>
    <property type="match status" value="1"/>
</dbReference>
<dbReference type="InterPro" id="IPR039982">
    <property type="entry name" value="Ribosomal_mL65"/>
</dbReference>